<dbReference type="GO" id="GO:0006487">
    <property type="term" value="P:protein N-linked glycosylation"/>
    <property type="evidence" value="ECO:0007669"/>
    <property type="project" value="TreeGrafter"/>
</dbReference>
<evidence type="ECO:0000313" key="3">
    <source>
        <dbReference type="EMBL" id="VYU41344.1"/>
    </source>
</evidence>
<proteinExistence type="predicted"/>
<dbReference type="PANTHER" id="PTHR10937">
    <property type="entry name" value="GLUCOSAMINE--FRUCTOSE-6-PHOSPHATE AMINOTRANSFERASE, ISOMERIZING"/>
    <property type="match status" value="1"/>
</dbReference>
<keyword evidence="3" id="KW-0032">Aminotransferase</keyword>
<dbReference type="Gene3D" id="3.40.50.10490">
    <property type="entry name" value="Glucose-6-phosphate isomerase like protein, domain 1"/>
    <property type="match status" value="2"/>
</dbReference>
<dbReference type="PROSITE" id="PS51464">
    <property type="entry name" value="SIS"/>
    <property type="match status" value="1"/>
</dbReference>
<dbReference type="InterPro" id="IPR046348">
    <property type="entry name" value="SIS_dom_sf"/>
</dbReference>
<dbReference type="EC" id="2.6.1.16" evidence="3"/>
<keyword evidence="1" id="KW-0677">Repeat</keyword>
<protein>
    <submittedName>
        <fullName evidence="3">Glutamine--fructose-6-phosphate aminotransferase [isomerizing]</fullName>
        <ecNumber evidence="3">2.6.1.16</ecNumber>
    </submittedName>
</protein>
<dbReference type="CDD" id="cd05009">
    <property type="entry name" value="SIS_GlmS_GlmD_2"/>
    <property type="match status" value="1"/>
</dbReference>
<evidence type="ECO:0000256" key="1">
    <source>
        <dbReference type="ARBA" id="ARBA00022737"/>
    </source>
</evidence>
<gene>
    <name evidence="3" type="primary">glmS_2</name>
    <name evidence="3" type="ORF">ECLFYP2_03239</name>
</gene>
<dbReference type="GO" id="GO:0097367">
    <property type="term" value="F:carbohydrate derivative binding"/>
    <property type="evidence" value="ECO:0007669"/>
    <property type="project" value="InterPro"/>
</dbReference>
<dbReference type="GO" id="GO:0004360">
    <property type="term" value="F:glutamine-fructose-6-phosphate transaminase (isomerizing) activity"/>
    <property type="evidence" value="ECO:0007669"/>
    <property type="project" value="UniProtKB-EC"/>
</dbReference>
<dbReference type="Pfam" id="PF01380">
    <property type="entry name" value="SIS"/>
    <property type="match status" value="1"/>
</dbReference>
<accession>A0A6N3ENG6</accession>
<feature type="domain" description="SIS" evidence="2">
    <location>
        <begin position="25"/>
        <end position="165"/>
    </location>
</feature>
<evidence type="ECO:0000259" key="2">
    <source>
        <dbReference type="PROSITE" id="PS51464"/>
    </source>
</evidence>
<organism evidence="3">
    <name type="scientific">Enterococcus casseliflavus</name>
    <name type="common">Enterococcus flavescens</name>
    <dbReference type="NCBI Taxonomy" id="37734"/>
    <lineage>
        <taxon>Bacteria</taxon>
        <taxon>Bacillati</taxon>
        <taxon>Bacillota</taxon>
        <taxon>Bacilli</taxon>
        <taxon>Lactobacillales</taxon>
        <taxon>Enterococcaceae</taxon>
        <taxon>Enterococcus</taxon>
    </lineage>
</organism>
<dbReference type="PANTHER" id="PTHR10937:SF17">
    <property type="entry name" value="GLUCOSAMINE-FRUCTOSE-6-PHOSPHATE AMINOTRANSFERASE"/>
    <property type="match status" value="1"/>
</dbReference>
<dbReference type="InterPro" id="IPR035490">
    <property type="entry name" value="GlmS/FrlB_SIS"/>
</dbReference>
<keyword evidence="3" id="KW-0808">Transferase</keyword>
<dbReference type="EMBL" id="CACRTX010000013">
    <property type="protein sequence ID" value="VYU41344.1"/>
    <property type="molecule type" value="Genomic_DNA"/>
</dbReference>
<dbReference type="GO" id="GO:0006002">
    <property type="term" value="P:fructose 6-phosphate metabolic process"/>
    <property type="evidence" value="ECO:0007669"/>
    <property type="project" value="TreeGrafter"/>
</dbReference>
<dbReference type="InterPro" id="IPR001347">
    <property type="entry name" value="SIS_dom"/>
</dbReference>
<dbReference type="AlphaFoldDB" id="A0A6N3ENG6"/>
<sequence length="349" mass="38311">MATMMDYIQEEQVTLVEILQGFVPKKEEKRAAIENLLILATGSSANACLAAKYAMEKLAQITVTIEEPYHFNHYGHLSKEIETVLAVSQSGKSASTIDAVAQLSKQDIYTIGLSSDPESPLAQKVNESIDLGTGIETVGFVTKGYVATVLQLYLIGVSIGYSKGILSDDQVSTIKSQLGEMIEAIPQVIDKTIDFFEKNASIFKLANRFVAVGYGPNWGTAKEFETKFTETLRVPSQGFELEAYMHGPYLEANHEHVLFFIEAPSLNQSRSQLLHDYIASYVGKAYTITTATAKNSDTLGLDVACEETFSSLLLVIPFQILSYLGAAAKGIDLSKRIFDDFDQVLKSKI</sequence>
<dbReference type="CDD" id="cd05008">
    <property type="entry name" value="SIS_GlmS_GlmD_1"/>
    <property type="match status" value="1"/>
</dbReference>
<name>A0A6N3ENG6_ENTCA</name>
<dbReference type="InterPro" id="IPR035466">
    <property type="entry name" value="GlmS/AgaS_SIS"/>
</dbReference>
<reference evidence="3" key="1">
    <citation type="submission" date="2019-11" db="EMBL/GenBank/DDBJ databases">
        <authorList>
            <person name="Feng L."/>
        </authorList>
    </citation>
    <scope>NUCLEOTIDE SEQUENCE</scope>
    <source>
        <strain evidence="3">ECasseliflavusLFYP2</strain>
    </source>
</reference>
<dbReference type="GO" id="GO:0006047">
    <property type="term" value="P:UDP-N-acetylglucosamine metabolic process"/>
    <property type="evidence" value="ECO:0007669"/>
    <property type="project" value="TreeGrafter"/>
</dbReference>
<dbReference type="SUPFAM" id="SSF53697">
    <property type="entry name" value="SIS domain"/>
    <property type="match status" value="1"/>
</dbReference>